<dbReference type="EMBL" id="FNUG01000003">
    <property type="protein sequence ID" value="SEE90765.1"/>
    <property type="molecule type" value="Genomic_DNA"/>
</dbReference>
<dbReference type="GO" id="GO:0003677">
    <property type="term" value="F:DNA binding"/>
    <property type="evidence" value="ECO:0007669"/>
    <property type="project" value="UniProtKB-UniRule"/>
</dbReference>
<dbReference type="InterPro" id="IPR010998">
    <property type="entry name" value="Integrase_recombinase_N"/>
</dbReference>
<dbReference type="Pfam" id="PF13495">
    <property type="entry name" value="Phage_int_SAM_4"/>
    <property type="match status" value="1"/>
</dbReference>
<dbReference type="RefSeq" id="WP_093112980.1">
    <property type="nucleotide sequence ID" value="NZ_FNGG01000003.1"/>
</dbReference>
<dbReference type="OrthoDB" id="9801717at2"/>
<evidence type="ECO:0000313" key="8">
    <source>
        <dbReference type="EMBL" id="SEE90765.1"/>
    </source>
</evidence>
<dbReference type="Gene3D" id="1.10.150.130">
    <property type="match status" value="1"/>
</dbReference>
<dbReference type="InterPro" id="IPR013762">
    <property type="entry name" value="Integrase-like_cat_sf"/>
</dbReference>
<feature type="domain" description="Tyr recombinase" evidence="6">
    <location>
        <begin position="193"/>
        <end position="365"/>
    </location>
</feature>
<reference evidence="8 9" key="1">
    <citation type="submission" date="2016-10" db="EMBL/GenBank/DDBJ databases">
        <authorList>
            <person name="de Groot N.N."/>
        </authorList>
    </citation>
    <scope>NUCLEOTIDE SEQUENCE [LARGE SCALE GENOMIC DNA]</scope>
    <source>
        <strain evidence="8 9">DSM 23553</strain>
    </source>
</reference>
<dbReference type="InterPro" id="IPR050090">
    <property type="entry name" value="Tyrosine_recombinase_XerCD"/>
</dbReference>
<keyword evidence="4" id="KW-0233">DNA recombination</keyword>
<dbReference type="SUPFAM" id="SSF56349">
    <property type="entry name" value="DNA breaking-rejoining enzymes"/>
    <property type="match status" value="1"/>
</dbReference>
<dbReference type="PANTHER" id="PTHR30349:SF64">
    <property type="entry name" value="PROPHAGE INTEGRASE INTD-RELATED"/>
    <property type="match status" value="1"/>
</dbReference>
<dbReference type="AlphaFoldDB" id="A0A1H5MMZ3"/>
<dbReference type="GO" id="GO:0015074">
    <property type="term" value="P:DNA integration"/>
    <property type="evidence" value="ECO:0007669"/>
    <property type="project" value="UniProtKB-KW"/>
</dbReference>
<accession>A0A1H5MMZ3</accession>
<evidence type="ECO:0000259" key="6">
    <source>
        <dbReference type="PROSITE" id="PS51898"/>
    </source>
</evidence>
<organism evidence="8 9">
    <name type="scientific">Salinimicrobium catena</name>
    <dbReference type="NCBI Taxonomy" id="390640"/>
    <lineage>
        <taxon>Bacteria</taxon>
        <taxon>Pseudomonadati</taxon>
        <taxon>Bacteroidota</taxon>
        <taxon>Flavobacteriia</taxon>
        <taxon>Flavobacteriales</taxon>
        <taxon>Flavobacteriaceae</taxon>
        <taxon>Salinimicrobium</taxon>
    </lineage>
</organism>
<gene>
    <name evidence="8" type="ORF">SAMN04488034_1033</name>
</gene>
<dbReference type="PROSITE" id="PS51898">
    <property type="entry name" value="TYR_RECOMBINASE"/>
    <property type="match status" value="1"/>
</dbReference>
<dbReference type="NCBIfam" id="NF040815">
    <property type="entry name" value="recomb_XerA_Arch"/>
    <property type="match status" value="1"/>
</dbReference>
<evidence type="ECO:0000256" key="5">
    <source>
        <dbReference type="PROSITE-ProRule" id="PRU01248"/>
    </source>
</evidence>
<proteinExistence type="inferred from homology"/>
<dbReference type="GO" id="GO:0006310">
    <property type="term" value="P:DNA recombination"/>
    <property type="evidence" value="ECO:0007669"/>
    <property type="project" value="UniProtKB-KW"/>
</dbReference>
<dbReference type="InterPro" id="IPR004107">
    <property type="entry name" value="Integrase_SAM-like_N"/>
</dbReference>
<evidence type="ECO:0000259" key="7">
    <source>
        <dbReference type="PROSITE" id="PS51900"/>
    </source>
</evidence>
<evidence type="ECO:0000256" key="2">
    <source>
        <dbReference type="ARBA" id="ARBA00022908"/>
    </source>
</evidence>
<comment type="similarity">
    <text evidence="1">Belongs to the 'phage' integrase family.</text>
</comment>
<dbReference type="PROSITE" id="PS51900">
    <property type="entry name" value="CB"/>
    <property type="match status" value="1"/>
</dbReference>
<keyword evidence="3 5" id="KW-0238">DNA-binding</keyword>
<dbReference type="PANTHER" id="PTHR30349">
    <property type="entry name" value="PHAGE INTEGRASE-RELATED"/>
    <property type="match status" value="1"/>
</dbReference>
<dbReference type="InterPro" id="IPR044068">
    <property type="entry name" value="CB"/>
</dbReference>
<evidence type="ECO:0000256" key="4">
    <source>
        <dbReference type="ARBA" id="ARBA00023172"/>
    </source>
</evidence>
<dbReference type="InterPro" id="IPR002104">
    <property type="entry name" value="Integrase_catalytic"/>
</dbReference>
<evidence type="ECO:0000256" key="1">
    <source>
        <dbReference type="ARBA" id="ARBA00008857"/>
    </source>
</evidence>
<dbReference type="Gene3D" id="1.10.443.10">
    <property type="entry name" value="Intergrase catalytic core"/>
    <property type="match status" value="2"/>
</dbReference>
<evidence type="ECO:0000313" key="9">
    <source>
        <dbReference type="Proteomes" id="UP000199448"/>
    </source>
</evidence>
<keyword evidence="9" id="KW-1185">Reference proteome</keyword>
<protein>
    <submittedName>
        <fullName evidence="8">Site-specific recombinase XerD</fullName>
    </submittedName>
</protein>
<dbReference type="Proteomes" id="UP000199448">
    <property type="component" value="Unassembled WGS sequence"/>
</dbReference>
<name>A0A1H5MMZ3_9FLAO</name>
<evidence type="ECO:0000256" key="3">
    <source>
        <dbReference type="ARBA" id="ARBA00023125"/>
    </source>
</evidence>
<sequence>MKKITLLPIMHRGDWQISITFRYDPEMKEHVKKFNGVRWSRSHRCFYVGFTAENKKRLFQHFNSKGWFIDYSKLGSPPAEHGITRTERPVYSNNQKKMLHEYVSYLRGRRLSESSVRTYYQFILKFVEFLGEKPLEEVSQREIQLFVEQKIAAYEYSLSSHRQCISAVKHFLELYQQTAVDLTELHRPKKSRYLPIVLSKEEAVRLLQATRNLKHRAILAMIYSSGLRIGELLNLRLHEIDIQRRQLFINDSKGRKDRVVILAESMLPLLNNYLSTYRPKEYFAEGEYGGPYSAQSIRAFLKLSCKRAGITKRVTPHTLRHSFATHMLENGIDLRYIQTLLGHSKPETTMIYTHVSRKDLLKIESPLDTLVKELIENNKNTDHLLLSGKFNR</sequence>
<dbReference type="Pfam" id="PF00589">
    <property type="entry name" value="Phage_integrase"/>
    <property type="match status" value="1"/>
</dbReference>
<keyword evidence="2" id="KW-0229">DNA integration</keyword>
<dbReference type="STRING" id="390640.SAMN04488034_1033"/>
<dbReference type="InterPro" id="IPR011010">
    <property type="entry name" value="DNA_brk_join_enz"/>
</dbReference>
<feature type="domain" description="Core-binding (CB)" evidence="7">
    <location>
        <begin position="93"/>
        <end position="176"/>
    </location>
</feature>